<keyword evidence="6" id="KW-1185">Reference proteome</keyword>
<dbReference type="Pfam" id="PF11774">
    <property type="entry name" value="Lsr2"/>
    <property type="match status" value="1"/>
</dbReference>
<dbReference type="Gene3D" id="4.10.320.10">
    <property type="entry name" value="E3-binding domain"/>
    <property type="match status" value="1"/>
</dbReference>
<dbReference type="Pfam" id="PF23359">
    <property type="entry name" value="Lsr2_DNA-bd"/>
    <property type="match status" value="1"/>
</dbReference>
<accession>A0ABV8DPY6</accession>
<gene>
    <name evidence="5" type="ORF">ACFO0B_08400</name>
</gene>
<dbReference type="RefSeq" id="WP_378611756.1">
    <property type="nucleotide sequence ID" value="NZ_JBHSAX010000007.1"/>
</dbReference>
<evidence type="ECO:0000313" key="5">
    <source>
        <dbReference type="EMBL" id="MFC3962006.1"/>
    </source>
</evidence>
<evidence type="ECO:0000313" key="6">
    <source>
        <dbReference type="Proteomes" id="UP001595696"/>
    </source>
</evidence>
<name>A0ABV8DPY6_9NOCA</name>
<evidence type="ECO:0000256" key="2">
    <source>
        <dbReference type="SAM" id="MobiDB-lite"/>
    </source>
</evidence>
<dbReference type="InterPro" id="IPR055370">
    <property type="entry name" value="Lsr2_DNA-bd"/>
</dbReference>
<feature type="domain" description="Lsr2 DNA-binding" evidence="4">
    <location>
        <begin position="74"/>
        <end position="109"/>
    </location>
</feature>
<dbReference type="InterPro" id="IPR024412">
    <property type="entry name" value="Lsr2_dim_dom"/>
</dbReference>
<organism evidence="5 6">
    <name type="scientific">Nocardia jiangsuensis</name>
    <dbReference type="NCBI Taxonomy" id="1691563"/>
    <lineage>
        <taxon>Bacteria</taxon>
        <taxon>Bacillati</taxon>
        <taxon>Actinomycetota</taxon>
        <taxon>Actinomycetes</taxon>
        <taxon>Mycobacteriales</taxon>
        <taxon>Nocardiaceae</taxon>
        <taxon>Nocardia</taxon>
    </lineage>
</organism>
<dbReference type="EMBL" id="JBHSAX010000007">
    <property type="protein sequence ID" value="MFC3962006.1"/>
    <property type="molecule type" value="Genomic_DNA"/>
</dbReference>
<evidence type="ECO:0000256" key="1">
    <source>
        <dbReference type="ARBA" id="ARBA00023125"/>
    </source>
</evidence>
<sequence>MAQRVVVTTVDDFDGESAADETIVFGLDGVTYEIDLSSANAERLRAELAEWVRHARRVGGRRRRAGEQPAAGRAGEDATAIRRWARENGFDISSRGRVPDEVVTAYRTAHPAHS</sequence>
<dbReference type="InterPro" id="IPR036625">
    <property type="entry name" value="E3-bd_dom_sf"/>
</dbReference>
<feature type="region of interest" description="Disordered" evidence="2">
    <location>
        <begin position="58"/>
        <end position="78"/>
    </location>
</feature>
<feature type="domain" description="Lsr2 dimerization" evidence="3">
    <location>
        <begin position="1"/>
        <end position="59"/>
    </location>
</feature>
<reference evidence="6" key="1">
    <citation type="journal article" date="2019" name="Int. J. Syst. Evol. Microbiol.">
        <title>The Global Catalogue of Microorganisms (GCM) 10K type strain sequencing project: providing services to taxonomists for standard genome sequencing and annotation.</title>
        <authorList>
            <consortium name="The Broad Institute Genomics Platform"/>
            <consortium name="The Broad Institute Genome Sequencing Center for Infectious Disease"/>
            <person name="Wu L."/>
            <person name="Ma J."/>
        </authorList>
    </citation>
    <scope>NUCLEOTIDE SEQUENCE [LARGE SCALE GENOMIC DNA]</scope>
    <source>
        <strain evidence="6">CGMCC 4.7330</strain>
    </source>
</reference>
<comment type="caution">
    <text evidence="5">The sequence shown here is derived from an EMBL/GenBank/DDBJ whole genome shotgun (WGS) entry which is preliminary data.</text>
</comment>
<proteinExistence type="predicted"/>
<dbReference type="Proteomes" id="UP001595696">
    <property type="component" value="Unassembled WGS sequence"/>
</dbReference>
<keyword evidence="1" id="KW-0238">DNA-binding</keyword>
<evidence type="ECO:0000259" key="4">
    <source>
        <dbReference type="Pfam" id="PF23359"/>
    </source>
</evidence>
<evidence type="ECO:0000259" key="3">
    <source>
        <dbReference type="Pfam" id="PF11774"/>
    </source>
</evidence>
<dbReference type="Gene3D" id="3.30.60.230">
    <property type="entry name" value="Lsr2, dimerization domain"/>
    <property type="match status" value="1"/>
</dbReference>
<dbReference type="InterPro" id="IPR042261">
    <property type="entry name" value="Lsr2-like_dimerization"/>
</dbReference>
<protein>
    <submittedName>
        <fullName evidence="5">Lsr2 family protein</fullName>
    </submittedName>
</protein>